<dbReference type="AlphaFoldDB" id="A0A0C3G7A5"/>
<dbReference type="SUPFAM" id="SSF56204">
    <property type="entry name" value="Hect, E3 ligase catalytic domain"/>
    <property type="match status" value="1"/>
</dbReference>
<dbReference type="Gene3D" id="3.30.2410.10">
    <property type="entry name" value="Hect, E3 ligase catalytic domain"/>
    <property type="match status" value="1"/>
</dbReference>
<name>A0A0C3G7A5_PILCF</name>
<feature type="active site" description="Glycyl thioester intermediate" evidence="5">
    <location>
        <position position="517"/>
    </location>
</feature>
<dbReference type="InterPro" id="IPR044611">
    <property type="entry name" value="E3A/B/C-like"/>
</dbReference>
<dbReference type="GO" id="GO:0006511">
    <property type="term" value="P:ubiquitin-dependent protein catabolic process"/>
    <property type="evidence" value="ECO:0007669"/>
    <property type="project" value="TreeGrafter"/>
</dbReference>
<protein>
    <recommendedName>
        <fullName evidence="2">HECT-type E3 ubiquitin transferase</fullName>
        <ecNumber evidence="2">2.3.2.26</ecNumber>
    </recommendedName>
</protein>
<keyword evidence="8" id="KW-1185">Reference proteome</keyword>
<evidence type="ECO:0000256" key="5">
    <source>
        <dbReference type="PROSITE-ProRule" id="PRU00104"/>
    </source>
</evidence>
<proteinExistence type="predicted"/>
<dbReference type="FunFam" id="3.30.2410.10:FF:000011">
    <property type="entry name" value="Putative Ubiquitin-protein ligase E3C"/>
    <property type="match status" value="1"/>
</dbReference>
<evidence type="ECO:0000259" key="6">
    <source>
        <dbReference type="PROSITE" id="PS50237"/>
    </source>
</evidence>
<keyword evidence="3" id="KW-0808">Transferase</keyword>
<accession>A0A0C3G7A5</accession>
<dbReference type="InterPro" id="IPR000569">
    <property type="entry name" value="HECT_dom"/>
</dbReference>
<comment type="catalytic activity">
    <reaction evidence="1">
        <text>S-ubiquitinyl-[E2 ubiquitin-conjugating enzyme]-L-cysteine + [acceptor protein]-L-lysine = [E2 ubiquitin-conjugating enzyme]-L-cysteine + N(6)-ubiquitinyl-[acceptor protein]-L-lysine.</text>
        <dbReference type="EC" id="2.3.2.26"/>
    </reaction>
</comment>
<dbReference type="PANTHER" id="PTHR45700:SF2">
    <property type="entry name" value="UBIQUITIN-PROTEIN LIGASE E3C"/>
    <property type="match status" value="1"/>
</dbReference>
<dbReference type="Gene3D" id="3.90.1750.10">
    <property type="entry name" value="Hect, E3 ligase catalytic domains"/>
    <property type="match status" value="1"/>
</dbReference>
<feature type="domain" description="HECT" evidence="6">
    <location>
        <begin position="197"/>
        <end position="545"/>
    </location>
</feature>
<dbReference type="CDD" id="cd00078">
    <property type="entry name" value="HECTc"/>
    <property type="match status" value="1"/>
</dbReference>
<dbReference type="GO" id="GO:0000209">
    <property type="term" value="P:protein polyubiquitination"/>
    <property type="evidence" value="ECO:0007669"/>
    <property type="project" value="InterPro"/>
</dbReference>
<dbReference type="SMART" id="SM00119">
    <property type="entry name" value="HECTc"/>
    <property type="match status" value="1"/>
</dbReference>
<dbReference type="STRING" id="765440.A0A0C3G7A5"/>
<reference evidence="7 8" key="1">
    <citation type="submission" date="2014-04" db="EMBL/GenBank/DDBJ databases">
        <authorList>
            <consortium name="DOE Joint Genome Institute"/>
            <person name="Kuo A."/>
            <person name="Tarkka M."/>
            <person name="Buscot F."/>
            <person name="Kohler A."/>
            <person name="Nagy L.G."/>
            <person name="Floudas D."/>
            <person name="Copeland A."/>
            <person name="Barry K.W."/>
            <person name="Cichocki N."/>
            <person name="Veneault-Fourrey C."/>
            <person name="LaButti K."/>
            <person name="Lindquist E.A."/>
            <person name="Lipzen A."/>
            <person name="Lundell T."/>
            <person name="Morin E."/>
            <person name="Murat C."/>
            <person name="Sun H."/>
            <person name="Tunlid A."/>
            <person name="Henrissat B."/>
            <person name="Grigoriev I.V."/>
            <person name="Hibbett D.S."/>
            <person name="Martin F."/>
            <person name="Nordberg H.P."/>
            <person name="Cantor M.N."/>
            <person name="Hua S.X."/>
        </authorList>
    </citation>
    <scope>NUCLEOTIDE SEQUENCE [LARGE SCALE GENOMIC DNA]</scope>
    <source>
        <strain evidence="7 8">F 1598</strain>
    </source>
</reference>
<dbReference type="InParanoid" id="A0A0C3G7A5"/>
<dbReference type="InterPro" id="IPR035983">
    <property type="entry name" value="Hect_E3_ubiquitin_ligase"/>
</dbReference>
<reference evidence="8" key="2">
    <citation type="submission" date="2015-01" db="EMBL/GenBank/DDBJ databases">
        <title>Evolutionary Origins and Diversification of the Mycorrhizal Mutualists.</title>
        <authorList>
            <consortium name="DOE Joint Genome Institute"/>
            <consortium name="Mycorrhizal Genomics Consortium"/>
            <person name="Kohler A."/>
            <person name="Kuo A."/>
            <person name="Nagy L.G."/>
            <person name="Floudas D."/>
            <person name="Copeland A."/>
            <person name="Barry K.W."/>
            <person name="Cichocki N."/>
            <person name="Veneault-Fourrey C."/>
            <person name="LaButti K."/>
            <person name="Lindquist E.A."/>
            <person name="Lipzen A."/>
            <person name="Lundell T."/>
            <person name="Morin E."/>
            <person name="Murat C."/>
            <person name="Riley R."/>
            <person name="Ohm R."/>
            <person name="Sun H."/>
            <person name="Tunlid A."/>
            <person name="Henrissat B."/>
            <person name="Grigoriev I.V."/>
            <person name="Hibbett D.S."/>
            <person name="Martin F."/>
        </authorList>
    </citation>
    <scope>NUCLEOTIDE SEQUENCE [LARGE SCALE GENOMIC DNA]</scope>
    <source>
        <strain evidence="8">F 1598</strain>
    </source>
</reference>
<keyword evidence="4 5" id="KW-0833">Ubl conjugation pathway</keyword>
<dbReference type="EMBL" id="KN832981">
    <property type="protein sequence ID" value="KIM86561.1"/>
    <property type="molecule type" value="Genomic_DNA"/>
</dbReference>
<sequence>MDAAFSSAWPPLLLLSDLYTRSLLAMGDDELFSIEYNTTTASRNQLTRIELIDFSKKLLNIAYALWSKEDQRVMEERAPGINLKWEDVRERVTICLQVIHARDSRNPFMPSDHWLVNSQIDMNAFTEAAVSEEQSQANYVSPRLGVLNNIPFTIPVDVRKSIFQRFVANDMVRDKSGKTRVSLRRGSIAQDAFDKLEGVDIKAPIEITIVDEIGQEEASDGVSEAFFSIFFHEVFNRDRGFWLANEKQELYPSPHATKRELSCRDVVQDSAVDYSMGRIEHDLKWYHFTGRMVGKAIYEGHFVGVSFAGFFLNKWFGKQESFLDDLQSLDYDLWQGLVKLKRCTDPQDLKNYSIYFSIDVEGKEPHDLIPNGSNIAVTRENRLQYIQLVSRYRLSEQIKLQTEAFFQGLLDVIDSRFFRMFSQQDVTDLLGSASLPIDLVDLRRHTEYEGLYHDAEASVTAFWTVVDSFDQDERRALLKFVTSCSRPPLLGFKDLVPNFTICDAGSDEQYLPTANKCHNLLKFPRYKSEQLLRNKLLQAIYAGCP</sequence>
<dbReference type="HOGENOM" id="CLU_002173_9_3_1"/>
<dbReference type="GO" id="GO:0061630">
    <property type="term" value="F:ubiquitin protein ligase activity"/>
    <property type="evidence" value="ECO:0007669"/>
    <property type="project" value="UniProtKB-EC"/>
</dbReference>
<evidence type="ECO:0000256" key="3">
    <source>
        <dbReference type="ARBA" id="ARBA00022679"/>
    </source>
</evidence>
<evidence type="ECO:0000256" key="1">
    <source>
        <dbReference type="ARBA" id="ARBA00000885"/>
    </source>
</evidence>
<dbReference type="Pfam" id="PF00632">
    <property type="entry name" value="HECT"/>
    <property type="match status" value="1"/>
</dbReference>
<dbReference type="PROSITE" id="PS50237">
    <property type="entry name" value="HECT"/>
    <property type="match status" value="1"/>
</dbReference>
<dbReference type="PANTHER" id="PTHR45700">
    <property type="entry name" value="UBIQUITIN-PROTEIN LIGASE E3C"/>
    <property type="match status" value="1"/>
</dbReference>
<dbReference type="OrthoDB" id="8068875at2759"/>
<dbReference type="EC" id="2.3.2.26" evidence="2"/>
<dbReference type="Gene3D" id="3.30.2160.10">
    <property type="entry name" value="Hect, E3 ligase catalytic domain"/>
    <property type="match status" value="1"/>
</dbReference>
<dbReference type="FunCoup" id="A0A0C3G7A5">
    <property type="interactions" value="223"/>
</dbReference>
<organism evidence="7 8">
    <name type="scientific">Piloderma croceum (strain F 1598)</name>
    <dbReference type="NCBI Taxonomy" id="765440"/>
    <lineage>
        <taxon>Eukaryota</taxon>
        <taxon>Fungi</taxon>
        <taxon>Dikarya</taxon>
        <taxon>Basidiomycota</taxon>
        <taxon>Agaricomycotina</taxon>
        <taxon>Agaricomycetes</taxon>
        <taxon>Agaricomycetidae</taxon>
        <taxon>Atheliales</taxon>
        <taxon>Atheliaceae</taxon>
        <taxon>Piloderma</taxon>
    </lineage>
</organism>
<gene>
    <name evidence="7" type="ORF">PILCRDRAFT_308371</name>
</gene>
<evidence type="ECO:0000313" key="7">
    <source>
        <dbReference type="EMBL" id="KIM86561.1"/>
    </source>
</evidence>
<dbReference type="Proteomes" id="UP000054166">
    <property type="component" value="Unassembled WGS sequence"/>
</dbReference>
<evidence type="ECO:0000313" key="8">
    <source>
        <dbReference type="Proteomes" id="UP000054166"/>
    </source>
</evidence>
<evidence type="ECO:0000256" key="2">
    <source>
        <dbReference type="ARBA" id="ARBA00012485"/>
    </source>
</evidence>
<evidence type="ECO:0000256" key="4">
    <source>
        <dbReference type="ARBA" id="ARBA00022786"/>
    </source>
</evidence>